<evidence type="ECO:0000313" key="1">
    <source>
        <dbReference type="EMBL" id="MCU6697574.1"/>
    </source>
</evidence>
<gene>
    <name evidence="1" type="ORF">OCV63_11830</name>
</gene>
<evidence type="ECO:0000313" key="2">
    <source>
        <dbReference type="Proteomes" id="UP001652461"/>
    </source>
</evidence>
<dbReference type="Pfam" id="PF02572">
    <property type="entry name" value="CobA_CobO_BtuR"/>
    <property type="match status" value="1"/>
</dbReference>
<protein>
    <submittedName>
        <fullName evidence="1">Cob(I)yrinic acid a,c-diamide adenosyltransferase</fullName>
    </submittedName>
</protein>
<name>A0ABT2RZ14_9FIRM</name>
<dbReference type="Proteomes" id="UP001652461">
    <property type="component" value="Unassembled WGS sequence"/>
</dbReference>
<dbReference type="SUPFAM" id="SSF52540">
    <property type="entry name" value="P-loop containing nucleoside triphosphate hydrolases"/>
    <property type="match status" value="1"/>
</dbReference>
<dbReference type="RefSeq" id="WP_158364119.1">
    <property type="nucleotide sequence ID" value="NZ_JAOQKC010000016.1"/>
</dbReference>
<dbReference type="InterPro" id="IPR027417">
    <property type="entry name" value="P-loop_NTPase"/>
</dbReference>
<comment type="caution">
    <text evidence="1">The sequence shown here is derived from an EMBL/GenBank/DDBJ whole genome shotgun (WGS) entry which is preliminary data.</text>
</comment>
<accession>A0ABT2RZ14</accession>
<dbReference type="PANTHER" id="PTHR46638">
    <property type="entry name" value="CORRINOID ADENOSYLTRANSFERASE"/>
    <property type="match status" value="1"/>
</dbReference>
<dbReference type="Gene3D" id="3.40.50.300">
    <property type="entry name" value="P-loop containing nucleotide triphosphate hydrolases"/>
    <property type="match status" value="1"/>
</dbReference>
<reference evidence="1 2" key="1">
    <citation type="journal article" date="2021" name="ISME Commun">
        <title>Automated analysis of genomic sequences facilitates high-throughput and comprehensive description of bacteria.</title>
        <authorList>
            <person name="Hitch T.C.A."/>
        </authorList>
    </citation>
    <scope>NUCLEOTIDE SEQUENCE [LARGE SCALE GENOMIC DNA]</scope>
    <source>
        <strain evidence="1 2">Sanger_04</strain>
    </source>
</reference>
<dbReference type="EMBL" id="JAOQKC010000016">
    <property type="protein sequence ID" value="MCU6697574.1"/>
    <property type="molecule type" value="Genomic_DNA"/>
</dbReference>
<proteinExistence type="predicted"/>
<dbReference type="PANTHER" id="PTHR46638:SF1">
    <property type="entry name" value="CORRINOID ADENOSYLTRANSFERASE"/>
    <property type="match status" value="1"/>
</dbReference>
<dbReference type="InterPro" id="IPR003724">
    <property type="entry name" value="CblAdoTrfase_CobA"/>
</dbReference>
<sequence>MGKAHVTVFCGNGRGKTSAALGQGIFGASAGKSVIIIQFLKGKIGERIDFIKRLEPEIKAFCFEKSDVNYEALSPEEQKEEAMNIRNGLNFARKVLTTDGCDVLILDEVLGLIDKGILTVEELKTLLEAGDGDTELMLTGIRMYDELYPYVDEVFRIDTLK</sequence>
<keyword evidence="2" id="KW-1185">Reference proteome</keyword>
<organism evidence="1 2">
    <name type="scientific">Laedolimicola ammoniilytica</name>
    <dbReference type="NCBI Taxonomy" id="2981771"/>
    <lineage>
        <taxon>Bacteria</taxon>
        <taxon>Bacillati</taxon>
        <taxon>Bacillota</taxon>
        <taxon>Clostridia</taxon>
        <taxon>Lachnospirales</taxon>
        <taxon>Lachnospiraceae</taxon>
        <taxon>Laedolimicola</taxon>
    </lineage>
</organism>